<dbReference type="EC" id="3.5.1.28" evidence="2"/>
<dbReference type="GO" id="GO:0009253">
    <property type="term" value="P:peptidoglycan catabolic process"/>
    <property type="evidence" value="ECO:0007669"/>
    <property type="project" value="InterPro"/>
</dbReference>
<accession>A0A849HJ68</accession>
<dbReference type="InterPro" id="IPR036505">
    <property type="entry name" value="Amidase/PGRP_sf"/>
</dbReference>
<evidence type="ECO:0000259" key="6">
    <source>
        <dbReference type="SMART" id="SM00644"/>
    </source>
</evidence>
<dbReference type="AlphaFoldDB" id="A0A849HJ68"/>
<dbReference type="PANTHER" id="PTHR30417:SF1">
    <property type="entry name" value="N-ACETYLMURAMOYL-L-ALANINE AMIDASE AMID"/>
    <property type="match status" value="1"/>
</dbReference>
<feature type="domain" description="N-acetylmuramoyl-L-alanine amidase" evidence="6">
    <location>
        <begin position="95"/>
        <end position="244"/>
    </location>
</feature>
<evidence type="ECO:0000256" key="1">
    <source>
        <dbReference type="ARBA" id="ARBA00001561"/>
    </source>
</evidence>
<dbReference type="GO" id="GO:0009254">
    <property type="term" value="P:peptidoglycan turnover"/>
    <property type="evidence" value="ECO:0007669"/>
    <property type="project" value="TreeGrafter"/>
</dbReference>
<dbReference type="SUPFAM" id="SSF55846">
    <property type="entry name" value="N-acetylmuramoyl-L-alanine amidase-like"/>
    <property type="match status" value="1"/>
</dbReference>
<evidence type="ECO:0000313" key="8">
    <source>
        <dbReference type="Proteomes" id="UP000588586"/>
    </source>
</evidence>
<dbReference type="RefSeq" id="WP_171243761.1">
    <property type="nucleotide sequence ID" value="NZ_JABEPQ010000002.1"/>
</dbReference>
<keyword evidence="4" id="KW-0961">Cell wall biogenesis/degradation</keyword>
<reference evidence="7 8" key="1">
    <citation type="submission" date="2020-04" db="EMBL/GenBank/DDBJ databases">
        <title>Knoellia sp. isolate from air conditioner.</title>
        <authorList>
            <person name="Chea S."/>
            <person name="Kim D.-U."/>
        </authorList>
    </citation>
    <scope>NUCLEOTIDE SEQUENCE [LARGE SCALE GENOMIC DNA]</scope>
    <source>
        <strain evidence="7 8">DB2414S</strain>
    </source>
</reference>
<proteinExistence type="predicted"/>
<comment type="catalytic activity">
    <reaction evidence="1">
        <text>Hydrolyzes the link between N-acetylmuramoyl residues and L-amino acid residues in certain cell-wall glycopeptides.</text>
        <dbReference type="EC" id="3.5.1.28"/>
    </reaction>
</comment>
<dbReference type="InterPro" id="IPR051206">
    <property type="entry name" value="NAMLAA_amidase_2"/>
</dbReference>
<name>A0A849HJ68_9MICO</name>
<organism evidence="7 8">
    <name type="scientific">Knoellia koreensis</name>
    <dbReference type="NCBI Taxonomy" id="2730921"/>
    <lineage>
        <taxon>Bacteria</taxon>
        <taxon>Bacillati</taxon>
        <taxon>Actinomycetota</taxon>
        <taxon>Actinomycetes</taxon>
        <taxon>Micrococcales</taxon>
        <taxon>Intrasporangiaceae</taxon>
        <taxon>Knoellia</taxon>
    </lineage>
</organism>
<dbReference type="GO" id="GO:0071555">
    <property type="term" value="P:cell wall organization"/>
    <property type="evidence" value="ECO:0007669"/>
    <property type="project" value="UniProtKB-KW"/>
</dbReference>
<evidence type="ECO:0000256" key="3">
    <source>
        <dbReference type="ARBA" id="ARBA00022801"/>
    </source>
</evidence>
<evidence type="ECO:0000256" key="5">
    <source>
        <dbReference type="SAM" id="MobiDB-lite"/>
    </source>
</evidence>
<sequence>MKGREGYAAGARRAALSAALLGAVIAGGVVVSDRLPKVDADATTAATAPAAPSVTATPLAPTTTAAPTQPRIVRDHIPFGPERKADTAAYLKRHAGKATWQLEPRMVVLHYSESDTYESVRSVFAANQPNLGERPGTCAHYVVDQRGTIRELVPPSMVCRHTIGLNQEAIGVEFVQSSQGNSPRWATQQVLARPAQVKAGAELVAWLEREYGIPPDRVIGHAMANDDKDFRDLAGWRNDHVDWQRPEVLRFRQLVADVG</sequence>
<dbReference type="EMBL" id="JABEPQ010000002">
    <property type="protein sequence ID" value="NNM46693.1"/>
    <property type="molecule type" value="Genomic_DNA"/>
</dbReference>
<comment type="caution">
    <text evidence="7">The sequence shown here is derived from an EMBL/GenBank/DDBJ whole genome shotgun (WGS) entry which is preliminary data.</text>
</comment>
<dbReference type="PANTHER" id="PTHR30417">
    <property type="entry name" value="N-ACETYLMURAMOYL-L-ALANINE AMIDASE AMID"/>
    <property type="match status" value="1"/>
</dbReference>
<dbReference type="SMART" id="SM00644">
    <property type="entry name" value="Ami_2"/>
    <property type="match status" value="1"/>
</dbReference>
<dbReference type="CDD" id="cd06583">
    <property type="entry name" value="PGRP"/>
    <property type="match status" value="1"/>
</dbReference>
<dbReference type="Proteomes" id="UP000588586">
    <property type="component" value="Unassembled WGS sequence"/>
</dbReference>
<dbReference type="InterPro" id="IPR002502">
    <property type="entry name" value="Amidase_domain"/>
</dbReference>
<feature type="region of interest" description="Disordered" evidence="5">
    <location>
        <begin position="44"/>
        <end position="68"/>
    </location>
</feature>
<dbReference type="Gene3D" id="3.40.80.10">
    <property type="entry name" value="Peptidoglycan recognition protein-like"/>
    <property type="match status" value="1"/>
</dbReference>
<keyword evidence="3" id="KW-0378">Hydrolase</keyword>
<protein>
    <recommendedName>
        <fullName evidence="2">N-acetylmuramoyl-L-alanine amidase</fullName>
        <ecNumber evidence="2">3.5.1.28</ecNumber>
    </recommendedName>
</protein>
<evidence type="ECO:0000313" key="7">
    <source>
        <dbReference type="EMBL" id="NNM46693.1"/>
    </source>
</evidence>
<dbReference type="GO" id="GO:0008745">
    <property type="term" value="F:N-acetylmuramoyl-L-alanine amidase activity"/>
    <property type="evidence" value="ECO:0007669"/>
    <property type="project" value="UniProtKB-EC"/>
</dbReference>
<keyword evidence="8" id="KW-1185">Reference proteome</keyword>
<dbReference type="Pfam" id="PF01510">
    <property type="entry name" value="Amidase_2"/>
    <property type="match status" value="1"/>
</dbReference>
<evidence type="ECO:0000256" key="4">
    <source>
        <dbReference type="ARBA" id="ARBA00023316"/>
    </source>
</evidence>
<gene>
    <name evidence="7" type="ORF">HJG52_11830</name>
</gene>
<evidence type="ECO:0000256" key="2">
    <source>
        <dbReference type="ARBA" id="ARBA00011901"/>
    </source>
</evidence>